<reference evidence="1 2" key="1">
    <citation type="submission" date="2021-03" db="EMBL/GenBank/DDBJ databases">
        <authorList>
            <person name="Grouzdev D.S."/>
        </authorList>
    </citation>
    <scope>NUCLEOTIDE SEQUENCE [LARGE SCALE GENOMIC DNA]</scope>
    <source>
        <strain evidence="1 2">M50-1</strain>
    </source>
</reference>
<protein>
    <submittedName>
        <fullName evidence="1">Uncharacterized protein</fullName>
    </submittedName>
</protein>
<gene>
    <name evidence="1" type="ORF">EYB53_022250</name>
</gene>
<accession>A0ABS4DG96</accession>
<dbReference type="Proteomes" id="UP001193081">
    <property type="component" value="Unassembled WGS sequence"/>
</dbReference>
<name>A0ABS4DG96_9CHLR</name>
<sequence length="116" mass="12457">MSIARHHAEWLSLVEVSGPFLSMPVLLRVFPQGLDAHDAEVSRGVRRALEEWQDNQQGLRPDPAIHTAWVRFVLREVLGFPWGLGSRVSGLGGQASGMGYGVSGVGYGVSGVGYGV</sequence>
<keyword evidence="2" id="KW-1185">Reference proteome</keyword>
<comment type="caution">
    <text evidence="1">The sequence shown here is derived from an EMBL/GenBank/DDBJ whole genome shotgun (WGS) entry which is preliminary data.</text>
</comment>
<proteinExistence type="predicted"/>
<evidence type="ECO:0000313" key="1">
    <source>
        <dbReference type="EMBL" id="MBP1468451.1"/>
    </source>
</evidence>
<evidence type="ECO:0000313" key="2">
    <source>
        <dbReference type="Proteomes" id="UP001193081"/>
    </source>
</evidence>
<organism evidence="1 2">
    <name type="scientific">Candidatus Chloroploca mongolica</name>
    <dbReference type="NCBI Taxonomy" id="2528176"/>
    <lineage>
        <taxon>Bacteria</taxon>
        <taxon>Bacillati</taxon>
        <taxon>Chloroflexota</taxon>
        <taxon>Chloroflexia</taxon>
        <taxon>Chloroflexales</taxon>
        <taxon>Chloroflexineae</taxon>
        <taxon>Oscillochloridaceae</taxon>
        <taxon>Candidatus Chloroploca</taxon>
    </lineage>
</organism>
<dbReference type="EMBL" id="SIJK02000070">
    <property type="protein sequence ID" value="MBP1468451.1"/>
    <property type="molecule type" value="Genomic_DNA"/>
</dbReference>
<feature type="non-terminal residue" evidence="1">
    <location>
        <position position="116"/>
    </location>
</feature>